<dbReference type="InterPro" id="IPR011600">
    <property type="entry name" value="Pept_C14_caspase"/>
</dbReference>
<proteinExistence type="predicted"/>
<dbReference type="GO" id="GO:0005737">
    <property type="term" value="C:cytoplasm"/>
    <property type="evidence" value="ECO:0007669"/>
    <property type="project" value="TreeGrafter"/>
</dbReference>
<reference evidence="3" key="2">
    <citation type="submission" date="2020-09" db="EMBL/GenBank/DDBJ databases">
        <authorList>
            <person name="Sun Q."/>
            <person name="Zhou Y."/>
        </authorList>
    </citation>
    <scope>NUCLEOTIDE SEQUENCE</scope>
    <source>
        <strain evidence="3">CGMCC 1.6293</strain>
    </source>
</reference>
<reference evidence="3" key="1">
    <citation type="journal article" date="2014" name="Int. J. Syst. Evol. Microbiol.">
        <title>Complete genome sequence of Corynebacterium casei LMG S-19264T (=DSM 44701T), isolated from a smear-ripened cheese.</title>
        <authorList>
            <consortium name="US DOE Joint Genome Institute (JGI-PGF)"/>
            <person name="Walter F."/>
            <person name="Albersmeier A."/>
            <person name="Kalinowski J."/>
            <person name="Ruckert C."/>
        </authorList>
    </citation>
    <scope>NUCLEOTIDE SEQUENCE</scope>
    <source>
        <strain evidence="3">CGMCC 1.6293</strain>
    </source>
</reference>
<name>A0A917SZT4_9RHOB</name>
<feature type="chain" id="PRO_5036812497" description="Peptidase C14 caspase domain-containing protein" evidence="1">
    <location>
        <begin position="28"/>
        <end position="682"/>
    </location>
</feature>
<feature type="signal peptide" evidence="1">
    <location>
        <begin position="1"/>
        <end position="27"/>
    </location>
</feature>
<dbReference type="PANTHER" id="PTHR48104:SF30">
    <property type="entry name" value="METACASPASE-1"/>
    <property type="match status" value="1"/>
</dbReference>
<dbReference type="InterPro" id="IPR029030">
    <property type="entry name" value="Caspase-like_dom_sf"/>
</dbReference>
<dbReference type="PANTHER" id="PTHR48104">
    <property type="entry name" value="METACASPASE-4"/>
    <property type="match status" value="1"/>
</dbReference>
<feature type="domain" description="Peptidase C14 caspase" evidence="2">
    <location>
        <begin position="32"/>
        <end position="298"/>
    </location>
</feature>
<keyword evidence="4" id="KW-1185">Reference proteome</keyword>
<dbReference type="AlphaFoldDB" id="A0A917SZT4"/>
<comment type="caution">
    <text evidence="3">The sequence shown here is derived from an EMBL/GenBank/DDBJ whole genome shotgun (WGS) entry which is preliminary data.</text>
</comment>
<sequence>MSLLLPILARRLSAAACLCLTALAAPAEVRGLVIGVSDYEYLDADLRGPANDVGLVSSMLLARGATPASLTILAAPDVRLAEGLTVAEAPRRAAILAALDRLAAEVTAEDTVVFYFSGHGSQMPDASGDEAGGYDEILLPSDAKNWKGAIGGVENALIDDELALKMQAILDTGAELVAILDACHSATGFRALNDPAVSAARYIDPAALGVPGAVAGDSEPGRIAPPLEGRFVFLYSSQSDQRSFEYPLGDPADPHSWYGDFTRALMPVLGGAPGLSWSQALMAAVDGMAKDGPAAQTPDAEGPLLEEAVFGAAAPPAPVWPTEGATLRAGLLNGIAAGAEVAVHADAAAKGDPVLAEVTEAKAASATLARTPGLPASGYAKLHRPALPAPLRLGAPAMAEGARPGDLPALLEELTAGLDGITPAGDGAPDLVPVFTGTTLALAGRDGVLDGLGAGSSPRLAPDAGRPEMAAFLDRAVRTHRLRRALAAAEGGGQAAFALPGTALKVGLTHVDVPGGDAACGTPGAETTVAGEARASACDQLWLSVANNSKTARDITVLYIDRDFGVTAIYPDAALSNRLTFGETEEIGVLITNRAEVPGQEELVVLSAPAAQGAPRTVLTALADPVQMRDLREGAPDMPALEQWLFAAADPEIRMRNFSFRGALPALEVTRFRITLVPTGTR</sequence>
<dbReference type="GO" id="GO:0004197">
    <property type="term" value="F:cysteine-type endopeptidase activity"/>
    <property type="evidence" value="ECO:0007669"/>
    <property type="project" value="InterPro"/>
</dbReference>
<organism evidence="3 4">
    <name type="scientific">Pseudooceanicola nanhaiensis</name>
    <dbReference type="NCBI Taxonomy" id="375761"/>
    <lineage>
        <taxon>Bacteria</taxon>
        <taxon>Pseudomonadati</taxon>
        <taxon>Pseudomonadota</taxon>
        <taxon>Alphaproteobacteria</taxon>
        <taxon>Rhodobacterales</taxon>
        <taxon>Paracoccaceae</taxon>
        <taxon>Pseudooceanicola</taxon>
    </lineage>
</organism>
<dbReference type="GO" id="GO:0006508">
    <property type="term" value="P:proteolysis"/>
    <property type="evidence" value="ECO:0007669"/>
    <property type="project" value="InterPro"/>
</dbReference>
<protein>
    <recommendedName>
        <fullName evidence="2">Peptidase C14 caspase domain-containing protein</fullName>
    </recommendedName>
</protein>
<evidence type="ECO:0000256" key="1">
    <source>
        <dbReference type="SAM" id="SignalP"/>
    </source>
</evidence>
<dbReference type="Gene3D" id="3.40.50.1460">
    <property type="match status" value="1"/>
</dbReference>
<dbReference type="SUPFAM" id="SSF52129">
    <property type="entry name" value="Caspase-like"/>
    <property type="match status" value="1"/>
</dbReference>
<dbReference type="RefSeq" id="WP_084178428.1">
    <property type="nucleotide sequence ID" value="NZ_BMLF01000002.1"/>
</dbReference>
<evidence type="ECO:0000313" key="3">
    <source>
        <dbReference type="EMBL" id="GGM03769.1"/>
    </source>
</evidence>
<dbReference type="EMBL" id="BMLF01000002">
    <property type="protein sequence ID" value="GGM03769.1"/>
    <property type="molecule type" value="Genomic_DNA"/>
</dbReference>
<gene>
    <name evidence="3" type="ORF">GCM10011534_26890</name>
</gene>
<evidence type="ECO:0000259" key="2">
    <source>
        <dbReference type="Pfam" id="PF00656"/>
    </source>
</evidence>
<dbReference type="Pfam" id="PF00656">
    <property type="entry name" value="Peptidase_C14"/>
    <property type="match status" value="1"/>
</dbReference>
<dbReference type="Proteomes" id="UP000649829">
    <property type="component" value="Unassembled WGS sequence"/>
</dbReference>
<evidence type="ECO:0000313" key="4">
    <source>
        <dbReference type="Proteomes" id="UP000649829"/>
    </source>
</evidence>
<dbReference type="InterPro" id="IPR050452">
    <property type="entry name" value="Metacaspase"/>
</dbReference>
<accession>A0A917SZT4</accession>
<keyword evidence="1" id="KW-0732">Signal</keyword>